<dbReference type="InterPro" id="IPR000160">
    <property type="entry name" value="GGDEF_dom"/>
</dbReference>
<dbReference type="SUPFAM" id="SSF52172">
    <property type="entry name" value="CheY-like"/>
    <property type="match status" value="1"/>
</dbReference>
<gene>
    <name evidence="8" type="ORF">MGR_3236</name>
</gene>
<evidence type="ECO:0000259" key="6">
    <source>
        <dbReference type="PROSITE" id="PS50113"/>
    </source>
</evidence>
<dbReference type="Pfam" id="PF00072">
    <property type="entry name" value="Response_reg"/>
    <property type="match status" value="1"/>
</dbReference>
<dbReference type="InterPro" id="IPR000014">
    <property type="entry name" value="PAS"/>
</dbReference>
<dbReference type="Gene3D" id="3.30.450.20">
    <property type="entry name" value="PAS domain"/>
    <property type="match status" value="1"/>
</dbReference>
<dbReference type="EC" id="2.7.7.65" evidence="1"/>
<evidence type="ECO:0000259" key="4">
    <source>
        <dbReference type="PROSITE" id="PS50110"/>
    </source>
</evidence>
<dbReference type="InterPro" id="IPR050469">
    <property type="entry name" value="Diguanylate_Cyclase"/>
</dbReference>
<proteinExistence type="predicted"/>
<dbReference type="PROSITE" id="PS50113">
    <property type="entry name" value="PAC"/>
    <property type="match status" value="1"/>
</dbReference>
<dbReference type="GO" id="GO:0043709">
    <property type="term" value="P:cell adhesion involved in single-species biofilm formation"/>
    <property type="evidence" value="ECO:0007669"/>
    <property type="project" value="TreeGrafter"/>
</dbReference>
<dbReference type="GO" id="GO:0052621">
    <property type="term" value="F:diguanylate cyclase activity"/>
    <property type="evidence" value="ECO:0007669"/>
    <property type="project" value="UniProtKB-EC"/>
</dbReference>
<dbReference type="SUPFAM" id="SSF55785">
    <property type="entry name" value="PYP-like sensor domain (PAS domain)"/>
    <property type="match status" value="1"/>
</dbReference>
<evidence type="ECO:0000256" key="1">
    <source>
        <dbReference type="ARBA" id="ARBA00012528"/>
    </source>
</evidence>
<dbReference type="InterPro" id="IPR043128">
    <property type="entry name" value="Rev_trsase/Diguanyl_cyclase"/>
</dbReference>
<dbReference type="PROSITE" id="PS50110">
    <property type="entry name" value="RESPONSE_REGULATORY"/>
    <property type="match status" value="1"/>
</dbReference>
<dbReference type="InterPro" id="IPR035965">
    <property type="entry name" value="PAS-like_dom_sf"/>
</dbReference>
<comment type="catalytic activity">
    <reaction evidence="2">
        <text>2 GTP = 3',3'-c-di-GMP + 2 diphosphate</text>
        <dbReference type="Rhea" id="RHEA:24898"/>
        <dbReference type="ChEBI" id="CHEBI:33019"/>
        <dbReference type="ChEBI" id="CHEBI:37565"/>
        <dbReference type="ChEBI" id="CHEBI:58805"/>
        <dbReference type="EC" id="2.7.7.65"/>
    </reaction>
</comment>
<dbReference type="EMBL" id="CU459003">
    <property type="protein sequence ID" value="CAM76084.1"/>
    <property type="molecule type" value="Genomic_DNA"/>
</dbReference>
<dbReference type="AlphaFoldDB" id="A4TZM7"/>
<evidence type="ECO:0000313" key="8">
    <source>
        <dbReference type="EMBL" id="CAM76084.1"/>
    </source>
</evidence>
<dbReference type="Pfam" id="PF08448">
    <property type="entry name" value="PAS_4"/>
    <property type="match status" value="1"/>
</dbReference>
<dbReference type="GO" id="GO:0005886">
    <property type="term" value="C:plasma membrane"/>
    <property type="evidence" value="ECO:0007669"/>
    <property type="project" value="TreeGrafter"/>
</dbReference>
<dbReference type="Gene3D" id="3.30.70.270">
    <property type="match status" value="1"/>
</dbReference>
<dbReference type="PANTHER" id="PTHR45138">
    <property type="entry name" value="REGULATORY COMPONENTS OF SENSORY TRANSDUCTION SYSTEM"/>
    <property type="match status" value="1"/>
</dbReference>
<dbReference type="SMART" id="SM00448">
    <property type="entry name" value="REC"/>
    <property type="match status" value="1"/>
</dbReference>
<dbReference type="CDD" id="cd00130">
    <property type="entry name" value="PAS"/>
    <property type="match status" value="1"/>
</dbReference>
<dbReference type="GO" id="GO:0000160">
    <property type="term" value="P:phosphorelay signal transduction system"/>
    <property type="evidence" value="ECO:0007669"/>
    <property type="project" value="InterPro"/>
</dbReference>
<dbReference type="InterPro" id="IPR000700">
    <property type="entry name" value="PAS-assoc_C"/>
</dbReference>
<dbReference type="Pfam" id="PF00990">
    <property type="entry name" value="GGDEF"/>
    <property type="match status" value="1"/>
</dbReference>
<dbReference type="Gene3D" id="3.40.50.2300">
    <property type="match status" value="1"/>
</dbReference>
<sequence length="480" mass="53443">MPGEESSNSSGKLRLNLRAARRSEDGPALPPWPILVVDDDPQVHSMTEVLLRDFQFKDRGFRAVSAYSAAEARTILECRDDIPVMLLDVVMETDHAGLSLARVIRQDLGNQRLRIILRTGQPGEAPEREVMLAYDINDYRSKTELTAQKLFTALVGALRSWIDLDTIERLNATLEARVLERTRELAEAQAFSGRLVELLPNPLWVKDLAGHYRLYNQAFREFFGIDAEAWVGHSAEEVLGRHLPPEELDSDCRVLDGSSRREEFETTIPDHAGRPRALLVTKAALPADGVVPNGIIGIAADITERKSLERELRRLATMDSLTGAPNRRHFSTLAHQEMERANRYDLPLSVIMLDVDHFKKVNDSWGHAIGDEMLKAVTTAIQGELREVDVLGRMGGEEFALLLPQTGIDGAAQVAERLRSAVAAIRLPLAEGWLHATISLGVTTRLEGEAQFEHLLGRADRAMYEAKQAGRNRVAIEPGR</sequence>
<dbReference type="PANTHER" id="PTHR45138:SF9">
    <property type="entry name" value="DIGUANYLATE CYCLASE DGCM-RELATED"/>
    <property type="match status" value="1"/>
</dbReference>
<feature type="domain" description="Response regulatory" evidence="4">
    <location>
        <begin position="33"/>
        <end position="157"/>
    </location>
</feature>
<reference evidence="8" key="1">
    <citation type="journal article" date="2007" name="J. Bacteriol.">
        <title>Comparative genome analysis of four magnetotactic bacteria reveals a complex set of group-specific genes implicated in magnetosome biomineralization and function.</title>
        <authorList>
            <person name="Richter M."/>
            <person name="Kube M."/>
            <person name="Bazylinski D.A."/>
            <person name="Lombardot T."/>
            <person name="Gloeckner F.O."/>
            <person name="Reinhardt R."/>
            <person name="Schueler D."/>
        </authorList>
    </citation>
    <scope>NUCLEOTIDE SEQUENCE</scope>
    <source>
        <strain evidence="8">MSR-1</strain>
    </source>
</reference>
<dbReference type="SMART" id="SM00267">
    <property type="entry name" value="GGDEF"/>
    <property type="match status" value="1"/>
</dbReference>
<dbReference type="InterPro" id="IPR029787">
    <property type="entry name" value="Nucleotide_cyclase"/>
</dbReference>
<evidence type="ECO:0000259" key="5">
    <source>
        <dbReference type="PROSITE" id="PS50112"/>
    </source>
</evidence>
<organism evidence="8">
    <name type="scientific">Magnetospirillum gryphiswaldense</name>
    <dbReference type="NCBI Taxonomy" id="55518"/>
    <lineage>
        <taxon>Bacteria</taxon>
        <taxon>Pseudomonadati</taxon>
        <taxon>Pseudomonadota</taxon>
        <taxon>Alphaproteobacteria</taxon>
        <taxon>Rhodospirillales</taxon>
        <taxon>Rhodospirillaceae</taxon>
        <taxon>Magnetospirillum</taxon>
    </lineage>
</organism>
<dbReference type="PROSITE" id="PS50887">
    <property type="entry name" value="GGDEF"/>
    <property type="match status" value="1"/>
</dbReference>
<dbReference type="SUPFAM" id="SSF55073">
    <property type="entry name" value="Nucleotide cyclase"/>
    <property type="match status" value="1"/>
</dbReference>
<dbReference type="FunFam" id="3.30.70.270:FF:000001">
    <property type="entry name" value="Diguanylate cyclase domain protein"/>
    <property type="match status" value="1"/>
</dbReference>
<accession>A4TZM7</accession>
<keyword evidence="3" id="KW-0597">Phosphoprotein</keyword>
<dbReference type="InterPro" id="IPR011006">
    <property type="entry name" value="CheY-like_superfamily"/>
</dbReference>
<dbReference type="NCBIfam" id="TIGR00254">
    <property type="entry name" value="GGDEF"/>
    <property type="match status" value="1"/>
</dbReference>
<dbReference type="CDD" id="cd01949">
    <property type="entry name" value="GGDEF"/>
    <property type="match status" value="1"/>
</dbReference>
<feature type="domain" description="PAS" evidence="5">
    <location>
        <begin position="188"/>
        <end position="262"/>
    </location>
</feature>
<dbReference type="InterPro" id="IPR001789">
    <property type="entry name" value="Sig_transdc_resp-reg_receiver"/>
</dbReference>
<evidence type="ECO:0000256" key="2">
    <source>
        <dbReference type="ARBA" id="ARBA00034247"/>
    </source>
</evidence>
<dbReference type="NCBIfam" id="TIGR00229">
    <property type="entry name" value="sensory_box"/>
    <property type="match status" value="1"/>
</dbReference>
<feature type="modified residue" description="4-aspartylphosphate" evidence="3">
    <location>
        <position position="88"/>
    </location>
</feature>
<dbReference type="GO" id="GO:1902201">
    <property type="term" value="P:negative regulation of bacterial-type flagellum-dependent cell motility"/>
    <property type="evidence" value="ECO:0007669"/>
    <property type="project" value="TreeGrafter"/>
</dbReference>
<evidence type="ECO:0000256" key="3">
    <source>
        <dbReference type="PROSITE-ProRule" id="PRU00169"/>
    </source>
</evidence>
<evidence type="ECO:0000259" key="7">
    <source>
        <dbReference type="PROSITE" id="PS50887"/>
    </source>
</evidence>
<feature type="domain" description="GGDEF" evidence="7">
    <location>
        <begin position="346"/>
        <end position="479"/>
    </location>
</feature>
<protein>
    <recommendedName>
        <fullName evidence="1">diguanylate cyclase</fullName>
        <ecNumber evidence="1">2.7.7.65</ecNumber>
    </recommendedName>
</protein>
<name>A4TZM7_9PROT</name>
<dbReference type="InterPro" id="IPR013656">
    <property type="entry name" value="PAS_4"/>
</dbReference>
<dbReference type="PROSITE" id="PS50112">
    <property type="entry name" value="PAS"/>
    <property type="match status" value="1"/>
</dbReference>
<feature type="domain" description="PAC" evidence="6">
    <location>
        <begin position="262"/>
        <end position="314"/>
    </location>
</feature>